<feature type="transmembrane region" description="Helical" evidence="1">
    <location>
        <begin position="425"/>
        <end position="441"/>
    </location>
</feature>
<feature type="transmembrane region" description="Helical" evidence="1">
    <location>
        <begin position="20"/>
        <end position="45"/>
    </location>
</feature>
<keyword evidence="1" id="KW-0812">Transmembrane</keyword>
<name>A0ABT3QVE8_9HYPH</name>
<feature type="transmembrane region" description="Helical" evidence="1">
    <location>
        <begin position="281"/>
        <end position="305"/>
    </location>
</feature>
<feature type="transmembrane region" description="Helical" evidence="1">
    <location>
        <begin position="78"/>
        <end position="100"/>
    </location>
</feature>
<accession>A0ABT3QVE8</accession>
<dbReference type="RefSeq" id="WP_265960535.1">
    <property type="nucleotide sequence ID" value="NZ_JAPEVI010000001.1"/>
</dbReference>
<feature type="transmembrane region" description="Helical" evidence="1">
    <location>
        <begin position="498"/>
        <end position="521"/>
    </location>
</feature>
<dbReference type="Proteomes" id="UP001300261">
    <property type="component" value="Unassembled WGS sequence"/>
</dbReference>
<gene>
    <name evidence="3" type="ORF">ON753_00205</name>
</gene>
<dbReference type="EMBL" id="JAPEVI010000001">
    <property type="protein sequence ID" value="MCX2720836.1"/>
    <property type="molecule type" value="Genomic_DNA"/>
</dbReference>
<keyword evidence="4" id="KW-1185">Reference proteome</keyword>
<dbReference type="PANTHER" id="PTHR35342:SF5">
    <property type="entry name" value="TRICARBOXYLIC TRANSPORT PROTEIN"/>
    <property type="match status" value="1"/>
</dbReference>
<reference evidence="3 4" key="1">
    <citation type="journal article" date="2016" name="Int. J. Syst. Evol. Microbiol.">
        <title>Labrenzia salina sp. nov., isolated from the rhizosphere of the halophyte Arthrocnemum macrostachyum.</title>
        <authorList>
            <person name="Camacho M."/>
            <person name="Redondo-Gomez S."/>
            <person name="Rodriguez-Llorente I."/>
            <person name="Rohde M."/>
            <person name="Sproer C."/>
            <person name="Schumann P."/>
            <person name="Klenk H.P."/>
            <person name="Montero-Calasanz M.D.C."/>
        </authorList>
    </citation>
    <scope>NUCLEOTIDE SEQUENCE [LARGE SCALE GENOMIC DNA]</scope>
    <source>
        <strain evidence="3 4">DSM 29163</strain>
    </source>
</reference>
<evidence type="ECO:0000256" key="1">
    <source>
        <dbReference type="SAM" id="Phobius"/>
    </source>
</evidence>
<keyword evidence="1" id="KW-1133">Transmembrane helix</keyword>
<dbReference type="InterPro" id="IPR002823">
    <property type="entry name" value="DUF112_TM"/>
</dbReference>
<feature type="transmembrane region" description="Helical" evidence="1">
    <location>
        <begin position="221"/>
        <end position="241"/>
    </location>
</feature>
<sequence>MEIADYIWMGILAVFQGPDLVSLAGYGIPVTPVMILLGFLLGIVVGATPGLAGPMAMAISLPILISIFGFTPSALLPVLGFLIGVMKGATVGGAVPAILFNTPGTPDAYMTTLDGHPMALNGQGGKALRVAHFSSAAGDTFSDIMLILCAPFLAVMVEAYLDLPEKTALLILSLAFISSVIGRSVGKGLISMGLGLLVAYIGTGEDFYPRLSFGTRTLAEGFPVATVILGVLILGEVFRSFEDLWMERRQTRPAPSVEPRGDQRLHWADIRRLAPYIGRSALIGTAIGALPGIGSTLAAMLGYAAGGRLHAKQGGASTPFGKGAPEGVAATEAANSAVSGANLIPVLSLGIPGNAAAVFLILAADSIGGFNPGPSVFRWNPDVVNPELVIAFGLFTAMMFANLLNWTIGGVFMRSVGVMSKAPKHILMPIVLLLTLTAIYVEEASMAAMWFAVAFGILGYLMRRLDLSPLPFVIAFILGGNLEQTARQAFAATGGDPFFLFTSPIAAVFMALAVTVVAFSFRGARAAPISPPATRS</sequence>
<dbReference type="Pfam" id="PF01970">
    <property type="entry name" value="TctA"/>
    <property type="match status" value="1"/>
</dbReference>
<feature type="domain" description="DUF112" evidence="2">
    <location>
        <begin position="34"/>
        <end position="474"/>
    </location>
</feature>
<feature type="transmembrane region" description="Helical" evidence="1">
    <location>
        <begin position="144"/>
        <end position="161"/>
    </location>
</feature>
<keyword evidence="1" id="KW-0472">Membrane</keyword>
<evidence type="ECO:0000313" key="4">
    <source>
        <dbReference type="Proteomes" id="UP001300261"/>
    </source>
</evidence>
<feature type="transmembrane region" description="Helical" evidence="1">
    <location>
        <begin position="168"/>
        <end position="201"/>
    </location>
</feature>
<organism evidence="3 4">
    <name type="scientific">Roseibium salinum</name>
    <dbReference type="NCBI Taxonomy" id="1604349"/>
    <lineage>
        <taxon>Bacteria</taxon>
        <taxon>Pseudomonadati</taxon>
        <taxon>Pseudomonadota</taxon>
        <taxon>Alphaproteobacteria</taxon>
        <taxon>Hyphomicrobiales</taxon>
        <taxon>Stappiaceae</taxon>
        <taxon>Roseibium</taxon>
    </lineage>
</organism>
<proteinExistence type="predicted"/>
<dbReference type="PANTHER" id="PTHR35342">
    <property type="entry name" value="TRICARBOXYLIC TRANSPORT PROTEIN"/>
    <property type="match status" value="1"/>
</dbReference>
<feature type="transmembrane region" description="Helical" evidence="1">
    <location>
        <begin position="51"/>
        <end position="71"/>
    </location>
</feature>
<comment type="caution">
    <text evidence="3">The sequence shown here is derived from an EMBL/GenBank/DDBJ whole genome shotgun (WGS) entry which is preliminary data.</text>
</comment>
<protein>
    <submittedName>
        <fullName evidence="3">Tripartite tricarboxylate transporter permease</fullName>
    </submittedName>
</protein>
<evidence type="ECO:0000259" key="2">
    <source>
        <dbReference type="Pfam" id="PF01970"/>
    </source>
</evidence>
<feature type="transmembrane region" description="Helical" evidence="1">
    <location>
        <begin position="388"/>
        <end position="413"/>
    </location>
</feature>
<evidence type="ECO:0000313" key="3">
    <source>
        <dbReference type="EMBL" id="MCX2720836.1"/>
    </source>
</evidence>